<evidence type="ECO:0000256" key="2">
    <source>
        <dbReference type="SAM" id="MobiDB-lite"/>
    </source>
</evidence>
<sequence length="325" mass="35329">MNLLCFLLSLDLAYAALGPLPKPVPVQPGFQAEQVQGRWTSVKLGSTNRSAIEEGGDYRCYMSSIKLLKDGNLKVTYFHRTNDQCTEEFFIGKKTAIPGQYEFDYEGKNYMTFVVVTHDFLVVDTENMSSNNHLVVVELFGRPQHANTAPRAPGTSGGCGYLSDGHPGLATPGLLCGALPESSGMQALTSRVDPQPTLPPRQEYGGRTTSVEDKGHEAYRTHTTMRGIPDKNVFDLSNHCKPLALLSLLVWMKQFSPGKESLLVLGTIPTKYGHVSSALSPLGSACLGDTENLQQSKIPLPRSAPQQPTQVAPPSYADKVAPHLV</sequence>
<accession>A0A9B0WQU4</accession>
<feature type="domain" description="Lipocalin/cytosolic fatty-acid binding" evidence="4">
    <location>
        <begin position="36"/>
        <end position="143"/>
    </location>
</feature>
<gene>
    <name evidence="6" type="primary">LOC102831863</name>
</gene>
<name>A0A9B0WQU4_CHRAS</name>
<protein>
    <submittedName>
        <fullName evidence="6">Uncharacterized protein LOC102831863</fullName>
    </submittedName>
</protein>
<dbReference type="InterPro" id="IPR000566">
    <property type="entry name" value="Lipocln_cytosolic_FA-bd_dom"/>
</dbReference>
<dbReference type="CDD" id="cd00301">
    <property type="entry name" value="lipocalin_FABP"/>
    <property type="match status" value="1"/>
</dbReference>
<evidence type="ECO:0000313" key="5">
    <source>
        <dbReference type="Proteomes" id="UP000504623"/>
    </source>
</evidence>
<dbReference type="AlphaFoldDB" id="A0A9B0WQU4"/>
<comment type="similarity">
    <text evidence="1">Belongs to the calycin superfamily. Lipocalin family.</text>
</comment>
<dbReference type="InterPro" id="IPR012674">
    <property type="entry name" value="Calycin"/>
</dbReference>
<dbReference type="GO" id="GO:0005549">
    <property type="term" value="F:odorant binding"/>
    <property type="evidence" value="ECO:0007669"/>
    <property type="project" value="TreeGrafter"/>
</dbReference>
<dbReference type="Gene3D" id="2.40.128.20">
    <property type="match status" value="1"/>
</dbReference>
<feature type="signal peptide" evidence="3">
    <location>
        <begin position="1"/>
        <end position="15"/>
    </location>
</feature>
<feature type="chain" id="PRO_5039644457" evidence="3">
    <location>
        <begin position="16"/>
        <end position="325"/>
    </location>
</feature>
<dbReference type="RefSeq" id="XP_006863867.1">
    <property type="nucleotide sequence ID" value="XM_006863805.1"/>
</dbReference>
<dbReference type="Proteomes" id="UP000504623">
    <property type="component" value="Unplaced"/>
</dbReference>
<evidence type="ECO:0000256" key="1">
    <source>
        <dbReference type="ARBA" id="ARBA00006889"/>
    </source>
</evidence>
<proteinExistence type="inferred from homology"/>
<feature type="region of interest" description="Disordered" evidence="2">
    <location>
        <begin position="299"/>
        <end position="325"/>
    </location>
</feature>
<evidence type="ECO:0000259" key="4">
    <source>
        <dbReference type="Pfam" id="PF00061"/>
    </source>
</evidence>
<dbReference type="GeneID" id="102831863"/>
<keyword evidence="3" id="KW-0732">Signal</keyword>
<dbReference type="GO" id="GO:0036094">
    <property type="term" value="F:small molecule binding"/>
    <property type="evidence" value="ECO:0007669"/>
    <property type="project" value="InterPro"/>
</dbReference>
<evidence type="ECO:0000256" key="3">
    <source>
        <dbReference type="SAM" id="SignalP"/>
    </source>
</evidence>
<dbReference type="GO" id="GO:0005615">
    <property type="term" value="C:extracellular space"/>
    <property type="evidence" value="ECO:0007669"/>
    <property type="project" value="TreeGrafter"/>
</dbReference>
<dbReference type="PANTHER" id="PTHR11430:SF141">
    <property type="entry name" value="LIPOCALIN 11"/>
    <property type="match status" value="1"/>
</dbReference>
<reference evidence="6" key="1">
    <citation type="submission" date="2025-08" db="UniProtKB">
        <authorList>
            <consortium name="RefSeq"/>
        </authorList>
    </citation>
    <scope>IDENTIFICATION</scope>
    <source>
        <tissue evidence="6">Spleen</tissue>
    </source>
</reference>
<feature type="region of interest" description="Disordered" evidence="2">
    <location>
        <begin position="189"/>
        <end position="209"/>
    </location>
</feature>
<dbReference type="Pfam" id="PF00061">
    <property type="entry name" value="Lipocalin"/>
    <property type="match status" value="1"/>
</dbReference>
<keyword evidence="5" id="KW-1185">Reference proteome</keyword>
<organism evidence="5 6">
    <name type="scientific">Chrysochloris asiatica</name>
    <name type="common">Cape golden mole</name>
    <dbReference type="NCBI Taxonomy" id="185453"/>
    <lineage>
        <taxon>Eukaryota</taxon>
        <taxon>Metazoa</taxon>
        <taxon>Chordata</taxon>
        <taxon>Craniata</taxon>
        <taxon>Vertebrata</taxon>
        <taxon>Euteleostomi</taxon>
        <taxon>Mammalia</taxon>
        <taxon>Eutheria</taxon>
        <taxon>Afrotheria</taxon>
        <taxon>Chrysochloridae</taxon>
        <taxon>Chrysochlorinae</taxon>
        <taxon>Chrysochloris</taxon>
    </lineage>
</organism>
<dbReference type="SUPFAM" id="SSF50814">
    <property type="entry name" value="Lipocalins"/>
    <property type="match status" value="1"/>
</dbReference>
<dbReference type="PANTHER" id="PTHR11430">
    <property type="entry name" value="LIPOCALIN"/>
    <property type="match status" value="1"/>
</dbReference>
<evidence type="ECO:0000313" key="6">
    <source>
        <dbReference type="RefSeq" id="XP_006863867.1"/>
    </source>
</evidence>
<dbReference type="InterPro" id="IPR002345">
    <property type="entry name" value="Lipocalin"/>
</dbReference>
<dbReference type="OrthoDB" id="9627583at2759"/>